<protein>
    <submittedName>
        <fullName evidence="2">Uncharacterized protein</fullName>
    </submittedName>
</protein>
<feature type="region of interest" description="Disordered" evidence="1">
    <location>
        <begin position="1"/>
        <end position="22"/>
    </location>
</feature>
<keyword evidence="3" id="KW-1185">Reference proteome</keyword>
<gene>
    <name evidence="2" type="ORF">SBA_ch1_02170</name>
</gene>
<sequence length="94" mass="9553">METDRQGLGDGQGEQVGVGRDGNDLVAAQDQRLREAALDMGEATCAAQEDHVGAEVHAAGAAIVAGEAGAAGVERGLHARRDMGHGRSGFDDDA</sequence>
<proteinExistence type="predicted"/>
<evidence type="ECO:0000313" key="3">
    <source>
        <dbReference type="Proteomes" id="UP001059971"/>
    </source>
</evidence>
<dbReference type="Proteomes" id="UP001059971">
    <property type="component" value="Chromosome 1"/>
</dbReference>
<accession>A0ABM7FSQ3</accession>
<reference evidence="2" key="1">
    <citation type="submission" date="2018-07" db="EMBL/GenBank/DDBJ databases">
        <title>Complete genome sequence of Sphingomonas bisphenolicum strain AO1, a bisphenol A degradative bacterium isolated from Japanese farm field.</title>
        <authorList>
            <person name="Murakami M."/>
            <person name="Koh M."/>
            <person name="Koba S."/>
            <person name="Matsumura Y."/>
        </authorList>
    </citation>
    <scope>NUCLEOTIDE SEQUENCE</scope>
    <source>
        <strain evidence="2">AO1</strain>
    </source>
</reference>
<organism evidence="2 3">
    <name type="scientific">Sphingomonas bisphenolicum</name>
    <dbReference type="NCBI Taxonomy" id="296544"/>
    <lineage>
        <taxon>Bacteria</taxon>
        <taxon>Pseudomonadati</taxon>
        <taxon>Pseudomonadota</taxon>
        <taxon>Alphaproteobacteria</taxon>
        <taxon>Sphingomonadales</taxon>
        <taxon>Sphingomonadaceae</taxon>
        <taxon>Sphingomonas</taxon>
    </lineage>
</organism>
<feature type="compositionally biased region" description="Gly residues" evidence="1">
    <location>
        <begin position="8"/>
        <end position="20"/>
    </location>
</feature>
<dbReference type="EMBL" id="AP018817">
    <property type="protein sequence ID" value="BBF68017.1"/>
    <property type="molecule type" value="Genomic_DNA"/>
</dbReference>
<evidence type="ECO:0000313" key="2">
    <source>
        <dbReference type="EMBL" id="BBF68017.1"/>
    </source>
</evidence>
<evidence type="ECO:0000256" key="1">
    <source>
        <dbReference type="SAM" id="MobiDB-lite"/>
    </source>
</evidence>
<name>A0ABM7FSQ3_9SPHN</name>